<evidence type="ECO:0000313" key="1">
    <source>
        <dbReference type="EMBL" id="KAH0619391.1"/>
    </source>
</evidence>
<organism evidence="1 2">
    <name type="scientific">Phrynosoma platyrhinos</name>
    <name type="common">Desert horned lizard</name>
    <dbReference type="NCBI Taxonomy" id="52577"/>
    <lineage>
        <taxon>Eukaryota</taxon>
        <taxon>Metazoa</taxon>
        <taxon>Chordata</taxon>
        <taxon>Craniata</taxon>
        <taxon>Vertebrata</taxon>
        <taxon>Euteleostomi</taxon>
        <taxon>Lepidosauria</taxon>
        <taxon>Squamata</taxon>
        <taxon>Bifurcata</taxon>
        <taxon>Unidentata</taxon>
        <taxon>Episquamata</taxon>
        <taxon>Toxicofera</taxon>
        <taxon>Iguania</taxon>
        <taxon>Phrynosomatidae</taxon>
        <taxon>Phrynosomatinae</taxon>
        <taxon>Phrynosoma</taxon>
    </lineage>
</organism>
<protein>
    <submittedName>
        <fullName evidence="1">Uncharacterized protein</fullName>
    </submittedName>
</protein>
<comment type="caution">
    <text evidence="1">The sequence shown here is derived from an EMBL/GenBank/DDBJ whole genome shotgun (WGS) entry which is preliminary data.</text>
</comment>
<proteinExistence type="predicted"/>
<reference evidence="1 2" key="1">
    <citation type="journal article" date="2022" name="Gigascience">
        <title>A chromosome-level genome assembly and annotation of the desert horned lizard, Phrynosoma platyrhinos, provides insight into chromosomal rearrangements among reptiles.</title>
        <authorList>
            <person name="Koochekian N."/>
            <person name="Ascanio A."/>
            <person name="Farleigh K."/>
            <person name="Card D.C."/>
            <person name="Schield D.R."/>
            <person name="Castoe T.A."/>
            <person name="Jezkova T."/>
        </authorList>
    </citation>
    <scope>NUCLEOTIDE SEQUENCE [LARGE SCALE GENOMIC DNA]</scope>
    <source>
        <strain evidence="1">NK-2021</strain>
    </source>
</reference>
<name>A0ABQ7SPT4_PHRPL</name>
<dbReference type="Proteomes" id="UP000826234">
    <property type="component" value="Unassembled WGS sequence"/>
</dbReference>
<gene>
    <name evidence="1" type="ORF">JD844_030871</name>
</gene>
<keyword evidence="2" id="KW-1185">Reference proteome</keyword>
<evidence type="ECO:0000313" key="2">
    <source>
        <dbReference type="Proteomes" id="UP000826234"/>
    </source>
</evidence>
<sequence>MKWLDGTVIIDKTVGNDTFFLVTWSAGKKPPGILLTDPKGKKYTNTDFAIDNTNVRTARLKIPGTAEAGKWDYSILNMHTASQVISITVTTRAASASVPPVTVKSYISSNSNNFPNPMIIYAEVTQGFLPVVGANVIATVESASGISAELELFDNGSGKFILKCLGYYMHFIV</sequence>
<accession>A0ABQ7SPT4</accession>
<dbReference type="EMBL" id="JAIPUX010004080">
    <property type="protein sequence ID" value="KAH0619391.1"/>
    <property type="molecule type" value="Genomic_DNA"/>
</dbReference>